<accession>A0A091CTP0</accession>
<evidence type="ECO:0000256" key="1">
    <source>
        <dbReference type="SAM" id="MobiDB-lite"/>
    </source>
</evidence>
<name>A0A091CTP0_FUKDA</name>
<dbReference type="Proteomes" id="UP000028990">
    <property type="component" value="Unassembled WGS sequence"/>
</dbReference>
<keyword evidence="3" id="KW-1185">Reference proteome</keyword>
<evidence type="ECO:0000313" key="2">
    <source>
        <dbReference type="EMBL" id="KFO21782.1"/>
    </source>
</evidence>
<proteinExistence type="predicted"/>
<organism evidence="2 3">
    <name type="scientific">Fukomys damarensis</name>
    <name type="common">Damaraland mole rat</name>
    <name type="synonym">Cryptomys damarensis</name>
    <dbReference type="NCBI Taxonomy" id="885580"/>
    <lineage>
        <taxon>Eukaryota</taxon>
        <taxon>Metazoa</taxon>
        <taxon>Chordata</taxon>
        <taxon>Craniata</taxon>
        <taxon>Vertebrata</taxon>
        <taxon>Euteleostomi</taxon>
        <taxon>Mammalia</taxon>
        <taxon>Eutheria</taxon>
        <taxon>Euarchontoglires</taxon>
        <taxon>Glires</taxon>
        <taxon>Rodentia</taxon>
        <taxon>Hystricomorpha</taxon>
        <taxon>Bathyergidae</taxon>
        <taxon>Fukomys</taxon>
    </lineage>
</organism>
<evidence type="ECO:0000313" key="3">
    <source>
        <dbReference type="Proteomes" id="UP000028990"/>
    </source>
</evidence>
<reference evidence="2 3" key="1">
    <citation type="submission" date="2013-11" db="EMBL/GenBank/DDBJ databases">
        <title>The Damaraland mole rat (Fukomys damarensis) genome and evolution of African mole rats.</title>
        <authorList>
            <person name="Gladyshev V.N."/>
            <person name="Fang X."/>
        </authorList>
    </citation>
    <scope>NUCLEOTIDE SEQUENCE [LARGE SCALE GENOMIC DNA]</scope>
    <source>
        <tissue evidence="2">Liver</tissue>
    </source>
</reference>
<feature type="region of interest" description="Disordered" evidence="1">
    <location>
        <begin position="70"/>
        <end position="100"/>
    </location>
</feature>
<gene>
    <name evidence="2" type="ORF">H920_16894</name>
</gene>
<dbReference type="EMBL" id="KN124308">
    <property type="protein sequence ID" value="KFO21782.1"/>
    <property type="molecule type" value="Genomic_DNA"/>
</dbReference>
<dbReference type="AlphaFoldDB" id="A0A091CTP0"/>
<protein>
    <submittedName>
        <fullName evidence="2">Uncharacterized protein</fullName>
    </submittedName>
</protein>
<sequence length="100" mass="10729">MVPDGDNGLDLKLESPLDLAVRMPGKSFSCAVSGKNQTMGPSSLNSQALSWKHGWEVAGRGLWMCPRREERPGCCSSEGNRSPGSPTCRAVLPDSDTRPL</sequence>